<feature type="domain" description="GIY-YIG" evidence="1">
    <location>
        <begin position="1"/>
        <end position="215"/>
    </location>
</feature>
<reference evidence="2 3" key="1">
    <citation type="submission" date="2016-02" db="EMBL/GenBank/DDBJ databases">
        <title>Complete genome sequence of Halocynthiibacter arcticus PAMC 20958t from arctic marine sediment.</title>
        <authorList>
            <person name="Lee Y.M."/>
            <person name="Baek K."/>
            <person name="Lee H.K."/>
            <person name="Shin S.C."/>
        </authorList>
    </citation>
    <scope>NUCLEOTIDE SEQUENCE [LARGE SCALE GENOMIC DNA]</scope>
    <source>
        <strain evidence="2">PAMC 20958</strain>
    </source>
</reference>
<protein>
    <recommendedName>
        <fullName evidence="1">GIY-YIG domain-containing protein</fullName>
    </recommendedName>
</protein>
<evidence type="ECO:0000259" key="1">
    <source>
        <dbReference type="Pfam" id="PF26468"/>
    </source>
</evidence>
<accession>A0A126V695</accession>
<keyword evidence="3" id="KW-1185">Reference proteome</keyword>
<proteinExistence type="predicted"/>
<evidence type="ECO:0000313" key="3">
    <source>
        <dbReference type="Proteomes" id="UP000070371"/>
    </source>
</evidence>
<dbReference type="KEGG" id="hat:RC74_01935"/>
<dbReference type="EMBL" id="CP014327">
    <property type="protein sequence ID" value="AML53485.1"/>
    <property type="molecule type" value="Genomic_DNA"/>
</dbReference>
<dbReference type="STRING" id="1579316.RC74_01935"/>
<organism evidence="2 3">
    <name type="scientific">Falsihalocynthiibacter arcticus</name>
    <dbReference type="NCBI Taxonomy" id="1579316"/>
    <lineage>
        <taxon>Bacteria</taxon>
        <taxon>Pseudomonadati</taxon>
        <taxon>Pseudomonadota</taxon>
        <taxon>Alphaproteobacteria</taxon>
        <taxon>Rhodobacterales</taxon>
        <taxon>Roseobacteraceae</taxon>
        <taxon>Falsihalocynthiibacter</taxon>
    </lineage>
</organism>
<dbReference type="AlphaFoldDB" id="A0A126V695"/>
<sequence length="219" mass="24444">MDALEHGLGGKRTLAQCHGRLPWPERGVYFFFEAGEERATSGPRVVRVGTHALKTGSKTKLWNRLSQHRGSARSGGGNHRGSIFRLIVGTALMERDGHASASWDDRQSTAPREVRAAEHPFEQTVSTTIGSMQFLWLPVNDEAGPKSARGIIERGSIALLSNWEKAAIDPPSKNWLGHHCNRDRVRTSGLWNQNHVNEEYDHWFLSDLEQFVKQAGANT</sequence>
<evidence type="ECO:0000313" key="2">
    <source>
        <dbReference type="EMBL" id="AML53485.1"/>
    </source>
</evidence>
<dbReference type="InterPro" id="IPR058782">
    <property type="entry name" value="GIY_YIG_3"/>
</dbReference>
<dbReference type="Pfam" id="PF26468">
    <property type="entry name" value="GIY_YIG_3"/>
    <property type="match status" value="1"/>
</dbReference>
<dbReference type="Proteomes" id="UP000070371">
    <property type="component" value="Chromosome"/>
</dbReference>
<name>A0A126V695_9RHOB</name>
<gene>
    <name evidence="2" type="ORF">RC74_01935</name>
</gene>